<sequence length="124" mass="13585">MLRKPNLREESGQVGVGITGDVGKDVEVGYNRYVWLTDIVKSIGIETSFDVVLEGLELTMVPYYLTLLAFVPQFVYAACHELEQPCHGPGVAAGPICREYDEAVSQREDVFPITSSSTLTRSGS</sequence>
<evidence type="ECO:0000313" key="1">
    <source>
        <dbReference type="EMBL" id="KAJ2900115.1"/>
    </source>
</evidence>
<gene>
    <name evidence="1" type="ORF">MKZ38_002608</name>
</gene>
<keyword evidence="2" id="KW-1185">Reference proteome</keyword>
<protein>
    <submittedName>
        <fullName evidence="1">Uncharacterized protein</fullName>
    </submittedName>
</protein>
<proteinExistence type="predicted"/>
<dbReference type="EMBL" id="JAKWBI020000179">
    <property type="protein sequence ID" value="KAJ2900115.1"/>
    <property type="molecule type" value="Genomic_DNA"/>
</dbReference>
<dbReference type="Proteomes" id="UP001201980">
    <property type="component" value="Unassembled WGS sequence"/>
</dbReference>
<organism evidence="1 2">
    <name type="scientific">Zalerion maritima</name>
    <dbReference type="NCBI Taxonomy" id="339359"/>
    <lineage>
        <taxon>Eukaryota</taxon>
        <taxon>Fungi</taxon>
        <taxon>Dikarya</taxon>
        <taxon>Ascomycota</taxon>
        <taxon>Pezizomycotina</taxon>
        <taxon>Sordariomycetes</taxon>
        <taxon>Lulworthiomycetidae</taxon>
        <taxon>Lulworthiales</taxon>
        <taxon>Lulworthiaceae</taxon>
        <taxon>Zalerion</taxon>
    </lineage>
</organism>
<accession>A0AAD5RPI7</accession>
<name>A0AAD5RPI7_9PEZI</name>
<reference evidence="1" key="1">
    <citation type="submission" date="2022-07" db="EMBL/GenBank/DDBJ databases">
        <title>Draft genome sequence of Zalerion maritima ATCC 34329, a (micro)plastics degrading marine fungus.</title>
        <authorList>
            <person name="Paco A."/>
            <person name="Goncalves M.F.M."/>
            <person name="Rocha-Santos T.A.P."/>
            <person name="Alves A."/>
        </authorList>
    </citation>
    <scope>NUCLEOTIDE SEQUENCE</scope>
    <source>
        <strain evidence="1">ATCC 34329</strain>
    </source>
</reference>
<dbReference type="AlphaFoldDB" id="A0AAD5RPI7"/>
<evidence type="ECO:0000313" key="2">
    <source>
        <dbReference type="Proteomes" id="UP001201980"/>
    </source>
</evidence>
<comment type="caution">
    <text evidence="1">The sequence shown here is derived from an EMBL/GenBank/DDBJ whole genome shotgun (WGS) entry which is preliminary data.</text>
</comment>